<dbReference type="Gene3D" id="3.40.1060.10">
    <property type="entry name" value="Aconitase, Domain 2"/>
    <property type="match status" value="1"/>
</dbReference>
<evidence type="ECO:0000256" key="1">
    <source>
        <dbReference type="ARBA" id="ARBA00004173"/>
    </source>
</evidence>
<dbReference type="InterPro" id="IPR006248">
    <property type="entry name" value="Aconitase_mito-like"/>
</dbReference>
<evidence type="ECO:0000313" key="10">
    <source>
        <dbReference type="EMBL" id="CUV01124.1"/>
    </source>
</evidence>
<name>A0A160V5X2_9ZZZZ</name>
<dbReference type="SUPFAM" id="SSF53732">
    <property type="entry name" value="Aconitase iron-sulfur domain"/>
    <property type="match status" value="1"/>
</dbReference>
<dbReference type="InterPro" id="IPR000573">
    <property type="entry name" value="AconitaseA/IPMdHydase_ssu_swvl"/>
</dbReference>
<dbReference type="NCBIfam" id="NF005558">
    <property type="entry name" value="PRK07229.1"/>
    <property type="match status" value="1"/>
</dbReference>
<dbReference type="GO" id="GO:0003994">
    <property type="term" value="F:aconitate hydratase activity"/>
    <property type="evidence" value="ECO:0007669"/>
    <property type="project" value="UniProtKB-EC"/>
</dbReference>
<keyword evidence="6" id="KW-0496">Mitochondrion</keyword>
<dbReference type="FunFam" id="3.30.499.10:FF:000003">
    <property type="entry name" value="Aconitate hydratase, mitochondrial"/>
    <property type="match status" value="1"/>
</dbReference>
<dbReference type="Pfam" id="PF00694">
    <property type="entry name" value="Aconitase_C"/>
    <property type="match status" value="1"/>
</dbReference>
<keyword evidence="4" id="KW-0408">Iron</keyword>
<dbReference type="InterPro" id="IPR015931">
    <property type="entry name" value="Acnase/IPM_dHydase_lsu_aba_1/3"/>
</dbReference>
<dbReference type="PANTHER" id="PTHR43160:SF4">
    <property type="entry name" value="ACONITATE HYDRATASE B"/>
    <property type="match status" value="1"/>
</dbReference>
<comment type="subcellular location">
    <subcellularLocation>
        <location evidence="1">Mitochondrion</location>
    </subcellularLocation>
</comment>
<proteinExistence type="predicted"/>
<dbReference type="FunFam" id="3.40.1060.10:FF:000001">
    <property type="entry name" value="Aconitate hydratase, mitochondrial"/>
    <property type="match status" value="1"/>
</dbReference>
<evidence type="ECO:0000256" key="3">
    <source>
        <dbReference type="ARBA" id="ARBA00022946"/>
    </source>
</evidence>
<dbReference type="NCBIfam" id="TIGR01340">
    <property type="entry name" value="aconitase_mito"/>
    <property type="match status" value="1"/>
</dbReference>
<evidence type="ECO:0000256" key="7">
    <source>
        <dbReference type="ARBA" id="ARBA00023239"/>
    </source>
</evidence>
<dbReference type="GO" id="GO:0051539">
    <property type="term" value="F:4 iron, 4 sulfur cluster binding"/>
    <property type="evidence" value="ECO:0007669"/>
    <property type="project" value="InterPro"/>
</dbReference>
<dbReference type="PANTHER" id="PTHR43160">
    <property type="entry name" value="ACONITATE HYDRATASE B"/>
    <property type="match status" value="1"/>
</dbReference>
<dbReference type="PROSITE" id="PS01244">
    <property type="entry name" value="ACONITASE_2"/>
    <property type="match status" value="1"/>
</dbReference>
<dbReference type="GO" id="GO:0005739">
    <property type="term" value="C:mitochondrion"/>
    <property type="evidence" value="ECO:0007669"/>
    <property type="project" value="UniProtKB-SubCell"/>
</dbReference>
<dbReference type="EC" id="4.2.1.3" evidence="10"/>
<dbReference type="InterPro" id="IPR001030">
    <property type="entry name" value="Acoase/IPM_deHydtase_lsu_aba"/>
</dbReference>
<evidence type="ECO:0000256" key="2">
    <source>
        <dbReference type="ARBA" id="ARBA00022723"/>
    </source>
</evidence>
<evidence type="ECO:0000256" key="4">
    <source>
        <dbReference type="ARBA" id="ARBA00023004"/>
    </source>
</evidence>
<dbReference type="GO" id="GO:0006099">
    <property type="term" value="P:tricarboxylic acid cycle"/>
    <property type="evidence" value="ECO:0007669"/>
    <property type="project" value="InterPro"/>
</dbReference>
<dbReference type="FunFam" id="3.20.19.10:FF:000002">
    <property type="entry name" value="Aconitate hydratase, mitochondrial"/>
    <property type="match status" value="1"/>
</dbReference>
<dbReference type="InterPro" id="IPR015932">
    <property type="entry name" value="Aconitase_dom2"/>
</dbReference>
<dbReference type="InterPro" id="IPR015928">
    <property type="entry name" value="Aconitase/3IPM_dehydase_swvl"/>
</dbReference>
<evidence type="ECO:0000256" key="6">
    <source>
        <dbReference type="ARBA" id="ARBA00023128"/>
    </source>
</evidence>
<dbReference type="InterPro" id="IPR036008">
    <property type="entry name" value="Aconitase_4Fe-4S_dom"/>
</dbReference>
<keyword evidence="7 10" id="KW-0456">Lyase</keyword>
<keyword evidence="2" id="KW-0479">Metal-binding</keyword>
<gene>
    <name evidence="10" type="ORF">MGWOODY_Clf2457</name>
</gene>
<protein>
    <submittedName>
        <fullName evidence="10">Aconitate hydratase</fullName>
        <ecNumber evidence="10">4.2.1.3</ecNumber>
    </submittedName>
</protein>
<dbReference type="GO" id="GO:0046872">
    <property type="term" value="F:metal ion binding"/>
    <property type="evidence" value="ECO:0007669"/>
    <property type="project" value="UniProtKB-KW"/>
</dbReference>
<dbReference type="PROSITE" id="PS00450">
    <property type="entry name" value="ACONITASE_1"/>
    <property type="match status" value="1"/>
</dbReference>
<dbReference type="SUPFAM" id="SSF52016">
    <property type="entry name" value="LeuD/IlvD-like"/>
    <property type="match status" value="1"/>
</dbReference>
<keyword evidence="5" id="KW-0411">Iron-sulfur</keyword>
<dbReference type="Gene3D" id="3.30.499.10">
    <property type="entry name" value="Aconitase, domain 3"/>
    <property type="match status" value="2"/>
</dbReference>
<evidence type="ECO:0000259" key="9">
    <source>
        <dbReference type="Pfam" id="PF00694"/>
    </source>
</evidence>
<feature type="domain" description="Aconitase A/isopropylmalate dehydratase small subunit swivel" evidence="9">
    <location>
        <begin position="558"/>
        <end position="688"/>
    </location>
</feature>
<sequence>MNVDSTPQFVEEAYKKMERNLEVVRSRFNRPLTLAEKLLLGHLDDAQGAELDPGESYIMLNPDRVVHQDVTGQMAILQFMQSGRAEVAVPTTVHCDHLIQARVGASSDLQDALNESSEVFQFLESSCRKYGMGFWKPGSGIIHQVNLENYAFPGCLVIGTDSHTPNAGGLGCLAIGVGGADAADVMAGLPWEVKYPTLVGVHLTGKLNGWTAPKDVIIYLAGVLTVAGGTNAIIEYFGPGVSSISCTGKATITNMGAELGATGDVFPFDERMATYLKSTRRPELAELAEKYKHLLTSDPEVEKDPAQYYDRIVEIDLSKLEPQITGPHSPDRARPISAMAKEVKEEGFPDKVSAALVGSCTNSSYEDMSRCADVANQAAAHGLKSVSEFMITPGSEQVRATISRDGQQEALEALGGTVLANACGPCIGQWKRDEVPEGEPNSIVTSYNRNFPKRNDANSGTMNFITSPELAVAMSLGGSLSFNPLTDTLTGADGKEFMLEAPKPAPEVPVTGFDRGEESYVPPPEDGSGITVTVDPNSNRLQILEPWPAWDGKDFNNMPVLVKAAGKCTTDHISPAGAWLRFRGHLDNLSDNMFLGAVNAFTDDPGTGRNQLSGEQIQPIPEIAREYKAQGMQWIAIGDNNYGEGSSREHAAMSPRMLGAAAVITRSFARIHEANLKKQGVLPLTFEDPGDYDRIRADDRLSIIGLANLVPGQPLVCVLAHEDGEEERINLRHTMNPGQIDWFKAGSAMNHMKNMAAS</sequence>
<dbReference type="PRINTS" id="PR00415">
    <property type="entry name" value="ACONITASE"/>
</dbReference>
<dbReference type="EMBL" id="FAXA01000010">
    <property type="protein sequence ID" value="CUV01124.1"/>
    <property type="molecule type" value="Genomic_DNA"/>
</dbReference>
<dbReference type="InterPro" id="IPR018136">
    <property type="entry name" value="Aconitase_4Fe-4S_BS"/>
</dbReference>
<dbReference type="InterPro" id="IPR050926">
    <property type="entry name" value="Aconitase/IPM_isomerase"/>
</dbReference>
<reference evidence="10" key="1">
    <citation type="submission" date="2015-10" db="EMBL/GenBank/DDBJ databases">
        <authorList>
            <person name="Gilbert D.G."/>
        </authorList>
    </citation>
    <scope>NUCLEOTIDE SEQUENCE</scope>
</reference>
<dbReference type="FunFam" id="3.30.499.10:FF:000004">
    <property type="entry name" value="Aconitate hydratase, mitochondrial"/>
    <property type="match status" value="1"/>
</dbReference>
<organism evidence="10">
    <name type="scientific">hydrothermal vent metagenome</name>
    <dbReference type="NCBI Taxonomy" id="652676"/>
    <lineage>
        <taxon>unclassified sequences</taxon>
        <taxon>metagenomes</taxon>
        <taxon>ecological metagenomes</taxon>
    </lineage>
</organism>
<feature type="domain" description="Aconitase/3-isopropylmalate dehydratase large subunit alpha/beta/alpha" evidence="8">
    <location>
        <begin position="54"/>
        <end position="478"/>
    </location>
</feature>
<evidence type="ECO:0000259" key="8">
    <source>
        <dbReference type="Pfam" id="PF00330"/>
    </source>
</evidence>
<dbReference type="Gene3D" id="3.20.19.10">
    <property type="entry name" value="Aconitase, domain 4"/>
    <property type="match status" value="1"/>
</dbReference>
<keyword evidence="3" id="KW-0809">Transit peptide</keyword>
<evidence type="ECO:0000256" key="5">
    <source>
        <dbReference type="ARBA" id="ARBA00023014"/>
    </source>
</evidence>
<dbReference type="AlphaFoldDB" id="A0A160V5X2"/>
<accession>A0A160V5X2</accession>
<dbReference type="Pfam" id="PF00330">
    <property type="entry name" value="Aconitase"/>
    <property type="match status" value="1"/>
</dbReference>